<protein>
    <submittedName>
        <fullName evidence="1">BolA domain UV induced protein Uvi31</fullName>
    </submittedName>
</protein>
<sequence length="120" mass="13649">MIRLQRRINVNILGLKNFSIKAMSLGPIHTAIEQKLTLELKPKKLHIENESHKHASHSAMRGVDSKETHFKITVVSDLFQGKTLMQQHRLIYDILKEEMGDGKIHALSLKTSKSLPKSSE</sequence>
<comment type="caution">
    <text evidence="1">The sequence shown here is derived from an EMBL/GenBank/DDBJ whole genome shotgun (WGS) entry which is preliminary data.</text>
</comment>
<evidence type="ECO:0000313" key="2">
    <source>
        <dbReference type="Proteomes" id="UP001165960"/>
    </source>
</evidence>
<keyword evidence="2" id="KW-1185">Reference proteome</keyword>
<proteinExistence type="predicted"/>
<evidence type="ECO:0000313" key="1">
    <source>
        <dbReference type="EMBL" id="KAJ9051161.1"/>
    </source>
</evidence>
<accession>A0ACC2RM91</accession>
<gene>
    <name evidence="1" type="primary">uvi31_1</name>
    <name evidence="1" type="ORF">DSO57_1007313</name>
</gene>
<dbReference type="EMBL" id="QTSX02007121">
    <property type="protein sequence ID" value="KAJ9051161.1"/>
    <property type="molecule type" value="Genomic_DNA"/>
</dbReference>
<dbReference type="Proteomes" id="UP001165960">
    <property type="component" value="Unassembled WGS sequence"/>
</dbReference>
<organism evidence="1 2">
    <name type="scientific">Entomophthora muscae</name>
    <dbReference type="NCBI Taxonomy" id="34485"/>
    <lineage>
        <taxon>Eukaryota</taxon>
        <taxon>Fungi</taxon>
        <taxon>Fungi incertae sedis</taxon>
        <taxon>Zoopagomycota</taxon>
        <taxon>Entomophthoromycotina</taxon>
        <taxon>Entomophthoromycetes</taxon>
        <taxon>Entomophthorales</taxon>
        <taxon>Entomophthoraceae</taxon>
        <taxon>Entomophthora</taxon>
    </lineage>
</organism>
<reference evidence="1" key="1">
    <citation type="submission" date="2022-04" db="EMBL/GenBank/DDBJ databases">
        <title>Genome of the entomopathogenic fungus Entomophthora muscae.</title>
        <authorList>
            <person name="Elya C."/>
            <person name="Lovett B.R."/>
            <person name="Lee E."/>
            <person name="Macias A.M."/>
            <person name="Hajek A.E."/>
            <person name="De Bivort B.L."/>
            <person name="Kasson M.T."/>
            <person name="De Fine Licht H.H."/>
            <person name="Stajich J.E."/>
        </authorList>
    </citation>
    <scope>NUCLEOTIDE SEQUENCE</scope>
    <source>
        <strain evidence="1">Berkeley</strain>
    </source>
</reference>
<name>A0ACC2RM91_9FUNG</name>